<dbReference type="InterPro" id="IPR045055">
    <property type="entry name" value="DNA2/NAM7-like"/>
</dbReference>
<evidence type="ECO:0000256" key="7">
    <source>
        <dbReference type="ARBA" id="ARBA00022859"/>
    </source>
</evidence>
<dbReference type="Gene3D" id="3.40.50.300">
    <property type="entry name" value="P-loop containing nucleotide triphosphate hydrolases"/>
    <property type="match status" value="2"/>
</dbReference>
<keyword evidence="5" id="KW-0067">ATP-binding</keyword>
<dbReference type="PANTHER" id="PTHR10887:SF445">
    <property type="entry name" value="NFX1-TYPE ZINC FINGER-CONTAINING PROTEIN 1"/>
    <property type="match status" value="1"/>
</dbReference>
<dbReference type="InterPro" id="IPR046439">
    <property type="entry name" value="ZF_RZ_dom"/>
</dbReference>
<keyword evidence="3" id="KW-0479">Metal-binding</keyword>
<dbReference type="InterPro" id="IPR041677">
    <property type="entry name" value="DNA2/NAM7_AAA_11"/>
</dbReference>
<dbReference type="OrthoDB" id="2423195at2759"/>
<evidence type="ECO:0000256" key="5">
    <source>
        <dbReference type="ARBA" id="ARBA00022806"/>
    </source>
</evidence>
<dbReference type="GO" id="GO:0005737">
    <property type="term" value="C:cytoplasm"/>
    <property type="evidence" value="ECO:0007669"/>
    <property type="project" value="UniProtKB-SubCell"/>
</dbReference>
<evidence type="ECO:0000313" key="9">
    <source>
        <dbReference type="EMBL" id="KKZ60507.1"/>
    </source>
</evidence>
<comment type="caution">
    <text evidence="9">The sequence shown here is derived from an EMBL/GenBank/DDBJ whole genome shotgun (WGS) entry which is preliminary data.</text>
</comment>
<dbReference type="VEuPathDB" id="FungiDB:EMCG_04831"/>
<dbReference type="InterPro" id="IPR041679">
    <property type="entry name" value="DNA2/NAM7-like_C"/>
</dbReference>
<keyword evidence="7" id="KW-0391">Immunity</keyword>
<keyword evidence="6" id="KW-0862">Zinc</keyword>
<dbReference type="CDD" id="cd06008">
    <property type="entry name" value="NF-X1-zinc-finger"/>
    <property type="match status" value="1"/>
</dbReference>
<dbReference type="PANTHER" id="PTHR10887">
    <property type="entry name" value="DNA2/NAM7 HELICASE FAMILY"/>
    <property type="match status" value="1"/>
</dbReference>
<sequence length="1863" mass="209210">MDWRFMVPKPGLVTFDLRSKLGDFFQQALVLIHQDPAIMQEVVMLLATEGGLQRINEIARQDLEALSKGPAADVFSLQIQPLYQLMSHPNILTSAILEQAVGTLYNYLYGLNGRRAIKLFSFCVRMLDENEFTADSLEACVVVFSHMIDINVNATVNEQLHIPAKGLARIVRARETESGELSLYHLERINRRLDLGLQIQLKSLSASTVTSRNKAKFNLDQTPPGGRHDNDSADICSIRIMPTFEEIQSTETEYLPVNNPEQLHLPGLQGLLDRQFRLLREDNVGPLRDAIRAELEFLQTPSGNQPAASHKKQSQRTFSYRNISLKGLTFERRFGFRFSARFDKPAPLRKVGHKQQGEWWEQSRRLQLDSLVCILDSRSSIIFCTVCEDAQVSHSLRQSQKKVLSVRTVYENLSEPNQAYVSLKPVTIDNVNMQQLLETFIASQRVGRVTLALVEFPGILLPSFQPTLLALQQMQRKADCPFGNFLAPLDVHDKAVVNVPPPAYSLKPGFRFDLSCIMDDGAQLLWNPREQFDLKKLMNGSSLDDAQALALVDSLSRGLALIQGPPGTGKSYTGVALVKVLLASKGVPSNDVRTRLRIAPDLQNNVGADIGPIICVCYTNHALDQLLEHFVKDGIDQVIRIGSRSKSELLSECTLRKVAQSMQKTKAEGSRMFELITMLEMMEKKLEGLFGELSMADSQATIRAYLQSKHPKHYLELFGEEDHEGFKKVNRGKRNALNHWFRGGNRDIPGKVIKPRHTRVLTRISLKTMSHAEREVLHQLWLSEITERIFNTVKRFLLETHDTQKELEKIRREVDLRCLNQANIIGATTSGLARNIDLLHRVRAKVMLCEEAGEVLESHTLTAFLPSLQHVILIGDHLQLRPQIQNYHLQHDNPTGRQYSLDISLFERLVRPPKPFTAQFPFRTLETQRRMHPSISKLIRDTLYPRLQDSASVFEYPQVSGLRKRLFWFDHEMEENYQPEAISTSRTNDFEVDMTAALVTHIVRQGVYSSEDVAVLTPYLGQLQKLKRRFASSFEIVLNDMDQEDLQNTGLEGTEEGATTIQISKTSLRNTLRLATVDNFQGEEAAVVVISLVRCNAQNNCGFLKTFNRINVLLSRAKHGMYIIGNARTSGNVEMWNNVITILKESDSFGTSLDLMCPRHPDTPIAISKPDDFTIFSPEGGCSMKCDKRLHCGHACVSKCHSDVLHAAVKCLEPCPRSLKGCNHPCPNVCGDSCIPKCNQVICDPDRVLPCGHKEMKLPCWQSQDIEKVICRRLVIKTVPSCGHNVQHYVALFFLVATLAERTVINAKLARSIVSVRKNVAEITLPASTPVPRNATGIHLANHAKNLVKSPVLILDVLRNATSPALHVRKKTARHHAHTANALSPVQFPVITCHARNDARKYWPAIINVSPSVCGEICPDGKFCQTCAHGDIKEMIVDFIESQTYGEVNLDEDPCIFPKCGHVITMTNMDGQMSLGDHYEFSTDGSINNVKSSNEPFSSKEVKNCPSCRGSLRDIARYGRIVRRAMLDEATKRFIVWSNIQYVPLAERLCEEQKQLERSIEKVPDISGLVVVAKPSVEVSPTRQLESPLRARGSGRYSKLNALRSDIVKYIRNVSKNEQPFQRVVDMVKNARRRRGSPEVFIPASNVLQTRGQILATSLLLQCDLTIMSDFISSSLKTPGDSPPADRLFKDLVQNRKDCLYLISMAGESAYPIPQVEGHLYLAKYAALERALSESDKATELLSEATTHLTLARHICYAKPSTAHMLPEIDATERALRKSTFYSVVTSEEMQAVVAAMRSEFRGTGHWYYCENNHPFTIGECGMPMQEATCPQCSARIGGNNHHAVEGVRPATELEVGLERLAL</sequence>
<dbReference type="InterPro" id="IPR047187">
    <property type="entry name" value="SF1_C_Upf1"/>
</dbReference>
<evidence type="ECO:0000256" key="4">
    <source>
        <dbReference type="ARBA" id="ARBA00022771"/>
    </source>
</evidence>
<dbReference type="GO" id="GO:0004386">
    <property type="term" value="F:helicase activity"/>
    <property type="evidence" value="ECO:0007669"/>
    <property type="project" value="InterPro"/>
</dbReference>
<dbReference type="SUPFAM" id="SSF52540">
    <property type="entry name" value="P-loop containing nucleoside triphosphate hydrolases"/>
    <property type="match status" value="1"/>
</dbReference>
<dbReference type="GO" id="GO:0031380">
    <property type="term" value="C:nuclear RNA-directed RNA polymerase complex"/>
    <property type="evidence" value="ECO:0007669"/>
    <property type="project" value="TreeGrafter"/>
</dbReference>
<dbReference type="FunFam" id="3.40.50.300:FF:001660">
    <property type="entry name" value="NF-X1 finger and helicase protein, putative"/>
    <property type="match status" value="1"/>
</dbReference>
<dbReference type="InterPro" id="IPR027417">
    <property type="entry name" value="P-loop_NTPase"/>
</dbReference>
<evidence type="ECO:0000256" key="3">
    <source>
        <dbReference type="ARBA" id="ARBA00022723"/>
    </source>
</evidence>
<evidence type="ECO:0000256" key="6">
    <source>
        <dbReference type="ARBA" id="ARBA00022833"/>
    </source>
</evidence>
<evidence type="ECO:0000259" key="8">
    <source>
        <dbReference type="PROSITE" id="PS51981"/>
    </source>
</evidence>
<keyword evidence="5" id="KW-0378">Hydrolase</keyword>
<name>A0A0G2HQX6_9EURO</name>
<organism evidence="9 10">
    <name type="scientific">[Emmonsia] crescens</name>
    <dbReference type="NCBI Taxonomy" id="73230"/>
    <lineage>
        <taxon>Eukaryota</taxon>
        <taxon>Fungi</taxon>
        <taxon>Dikarya</taxon>
        <taxon>Ascomycota</taxon>
        <taxon>Pezizomycotina</taxon>
        <taxon>Eurotiomycetes</taxon>
        <taxon>Eurotiomycetidae</taxon>
        <taxon>Onygenales</taxon>
        <taxon>Ajellomycetaceae</taxon>
        <taxon>Emergomyces</taxon>
    </lineage>
</organism>
<dbReference type="GO" id="GO:0002376">
    <property type="term" value="P:immune system process"/>
    <property type="evidence" value="ECO:0007669"/>
    <property type="project" value="UniProtKB-KW"/>
</dbReference>
<dbReference type="GO" id="GO:0008270">
    <property type="term" value="F:zinc ion binding"/>
    <property type="evidence" value="ECO:0007669"/>
    <property type="project" value="UniProtKB-KW"/>
</dbReference>
<dbReference type="Pfam" id="PF20173">
    <property type="entry name" value="ZnF_RZ-type"/>
    <property type="match status" value="1"/>
</dbReference>
<dbReference type="PROSITE" id="PS51981">
    <property type="entry name" value="ZF_RZ"/>
    <property type="match status" value="1"/>
</dbReference>
<reference evidence="10" key="1">
    <citation type="journal article" date="2015" name="PLoS Genet.">
        <title>The dynamic genome and transcriptome of the human fungal pathogen Blastomyces and close relative Emmonsia.</title>
        <authorList>
            <person name="Munoz J.F."/>
            <person name="Gauthier G.M."/>
            <person name="Desjardins C.A."/>
            <person name="Gallo J.E."/>
            <person name="Holder J."/>
            <person name="Sullivan T.D."/>
            <person name="Marty A.J."/>
            <person name="Carmen J.C."/>
            <person name="Chen Z."/>
            <person name="Ding L."/>
            <person name="Gujja S."/>
            <person name="Magrini V."/>
            <person name="Misas E."/>
            <person name="Mitreva M."/>
            <person name="Priest M."/>
            <person name="Saif S."/>
            <person name="Whiston E.A."/>
            <person name="Young S."/>
            <person name="Zeng Q."/>
            <person name="Goldman W.E."/>
            <person name="Mardis E.R."/>
            <person name="Taylor J.W."/>
            <person name="McEwen J.G."/>
            <person name="Clay O.K."/>
            <person name="Klein B.S."/>
            <person name="Cuomo C.A."/>
        </authorList>
    </citation>
    <scope>NUCLEOTIDE SEQUENCE [LARGE SCALE GENOMIC DNA]</scope>
    <source>
        <strain evidence="10">UAMH 3008</strain>
    </source>
</reference>
<proteinExistence type="predicted"/>
<feature type="domain" description="RZ-type" evidence="8">
    <location>
        <begin position="1785"/>
        <end position="1863"/>
    </location>
</feature>
<dbReference type="Proteomes" id="UP000034164">
    <property type="component" value="Unassembled WGS sequence"/>
</dbReference>
<keyword evidence="4" id="KW-0863">Zinc-finger</keyword>
<evidence type="ECO:0000256" key="1">
    <source>
        <dbReference type="ARBA" id="ARBA00004496"/>
    </source>
</evidence>
<keyword evidence="2" id="KW-0963">Cytoplasm</keyword>
<accession>A0A0G2HQX6</accession>
<dbReference type="CDD" id="cd17936">
    <property type="entry name" value="EEXXEc_NFX1"/>
    <property type="match status" value="1"/>
</dbReference>
<dbReference type="Pfam" id="PF13086">
    <property type="entry name" value="AAA_11"/>
    <property type="match status" value="1"/>
</dbReference>
<dbReference type="EMBL" id="LCZI01001530">
    <property type="protein sequence ID" value="KKZ60507.1"/>
    <property type="molecule type" value="Genomic_DNA"/>
</dbReference>
<protein>
    <recommendedName>
        <fullName evidence="8">RZ-type domain-containing protein</fullName>
    </recommendedName>
</protein>
<dbReference type="GO" id="GO:0031048">
    <property type="term" value="P:regulatory ncRNA-mediated heterochromatin formation"/>
    <property type="evidence" value="ECO:0007669"/>
    <property type="project" value="TreeGrafter"/>
</dbReference>
<dbReference type="Pfam" id="PF13087">
    <property type="entry name" value="AAA_12"/>
    <property type="match status" value="1"/>
</dbReference>
<comment type="subcellular location">
    <subcellularLocation>
        <location evidence="1">Cytoplasm</location>
    </subcellularLocation>
</comment>
<dbReference type="CDD" id="cd18808">
    <property type="entry name" value="SF1_C_Upf1"/>
    <property type="match status" value="1"/>
</dbReference>
<evidence type="ECO:0000313" key="10">
    <source>
        <dbReference type="Proteomes" id="UP000034164"/>
    </source>
</evidence>
<evidence type="ECO:0000256" key="2">
    <source>
        <dbReference type="ARBA" id="ARBA00022490"/>
    </source>
</evidence>
<keyword evidence="5" id="KW-0347">Helicase</keyword>
<gene>
    <name evidence="9" type="ORF">EMCG_04831</name>
</gene>
<keyword evidence="5" id="KW-0547">Nucleotide-binding</keyword>